<reference evidence="1 2" key="1">
    <citation type="submission" date="2020-08" db="EMBL/GenBank/DDBJ databases">
        <title>Genomic Encyclopedia of Type Strains, Phase IV (KMG-V): Genome sequencing to study the core and pangenomes of soil and plant-associated prokaryotes.</title>
        <authorList>
            <person name="Whitman W."/>
        </authorList>
    </citation>
    <scope>NUCLEOTIDE SEQUENCE [LARGE SCALE GENOMIC DNA]</scope>
    <source>
        <strain evidence="1 2">ANJLi2</strain>
    </source>
</reference>
<dbReference type="EMBL" id="JACHCB010000001">
    <property type="protein sequence ID" value="MBB6107858.1"/>
    <property type="molecule type" value="Genomic_DNA"/>
</dbReference>
<gene>
    <name evidence="1" type="ORF">HDF23_000588</name>
</gene>
<organism evidence="1 2">
    <name type="scientific">Mucilaginibacter lappiensis</name>
    <dbReference type="NCBI Taxonomy" id="354630"/>
    <lineage>
        <taxon>Bacteria</taxon>
        <taxon>Pseudomonadati</taxon>
        <taxon>Bacteroidota</taxon>
        <taxon>Sphingobacteriia</taxon>
        <taxon>Sphingobacteriales</taxon>
        <taxon>Sphingobacteriaceae</taxon>
        <taxon>Mucilaginibacter</taxon>
    </lineage>
</organism>
<comment type="caution">
    <text evidence="1">The sequence shown here is derived from an EMBL/GenBank/DDBJ whole genome shotgun (WGS) entry which is preliminary data.</text>
</comment>
<protein>
    <submittedName>
        <fullName evidence="1">Uncharacterized protein</fullName>
    </submittedName>
</protein>
<evidence type="ECO:0000313" key="1">
    <source>
        <dbReference type="EMBL" id="MBB6107858.1"/>
    </source>
</evidence>
<dbReference type="Proteomes" id="UP000541583">
    <property type="component" value="Unassembled WGS sequence"/>
</dbReference>
<evidence type="ECO:0000313" key="2">
    <source>
        <dbReference type="Proteomes" id="UP000541583"/>
    </source>
</evidence>
<proteinExistence type="predicted"/>
<accession>A0ABR6PDL5</accession>
<sequence length="33" mass="3943">MYIIERCTVSETNGVLFVVYQKRIKTIVLLKKR</sequence>
<keyword evidence="2" id="KW-1185">Reference proteome</keyword>
<name>A0ABR6PDL5_9SPHI</name>